<evidence type="ECO:0000256" key="1">
    <source>
        <dbReference type="SAM" id="Phobius"/>
    </source>
</evidence>
<dbReference type="OrthoDB" id="125701at2157"/>
<keyword evidence="1" id="KW-1133">Transmembrane helix</keyword>
<sequence length="185" mass="21611">MDITIFHFGIVFFGFMTIYNISSARRYNESYFPAIIGALMFISTLLILLLPRQYGSVAFLFTALFTIVNRKKIQKNHDKRIEKFIKDDNDNEPLNITDFFTGWKLLHRLNHKYGPKKASLIISIWVALPVFLMFLIASYIWPGFWLDIFSGKYYLMGIIAGIVIIGYYRQNKKLLEKLDSEKGTE</sequence>
<feature type="transmembrane region" description="Helical" evidence="1">
    <location>
        <begin position="31"/>
        <end position="48"/>
    </location>
</feature>
<dbReference type="Proteomes" id="UP000509594">
    <property type="component" value="Chromosome"/>
</dbReference>
<dbReference type="RefSeq" id="WP_176965998.1">
    <property type="nucleotide sequence ID" value="NZ_CP058215.1"/>
</dbReference>
<dbReference type="KEGG" id="mzi:HWN40_12230"/>
<dbReference type="GeneID" id="55822455"/>
<feature type="transmembrane region" description="Helical" evidence="1">
    <location>
        <begin position="6"/>
        <end position="24"/>
    </location>
</feature>
<keyword evidence="1" id="KW-0812">Transmembrane</keyword>
<dbReference type="AlphaFoldDB" id="A0A7D5I652"/>
<feature type="transmembrane region" description="Helical" evidence="1">
    <location>
        <begin position="153"/>
        <end position="168"/>
    </location>
</feature>
<keyword evidence="1" id="KW-0472">Membrane</keyword>
<gene>
    <name evidence="2" type="ORF">HWN40_12230</name>
</gene>
<protein>
    <submittedName>
        <fullName evidence="2">Uncharacterized protein</fullName>
    </submittedName>
</protein>
<name>A0A7D5I652_9EURY</name>
<evidence type="ECO:0000313" key="2">
    <source>
        <dbReference type="EMBL" id="QLC50943.1"/>
    </source>
</evidence>
<reference evidence="2 3" key="1">
    <citation type="submission" date="2020-06" db="EMBL/GenBank/DDBJ databases">
        <title>Methanolobus halotolerans sp. nov., isolated from a saline lake Tus in Siberia.</title>
        <authorList>
            <person name="Shen Y."/>
            <person name="Chen S.-C."/>
            <person name="Lai M.-C."/>
            <person name="Huang H.-H."/>
            <person name="Chiu H.-H."/>
            <person name="Tang S.-L."/>
            <person name="Rogozin D.Y."/>
            <person name="Degermendzhy A.G."/>
        </authorList>
    </citation>
    <scope>NUCLEOTIDE SEQUENCE [LARGE SCALE GENOMIC DNA]</scope>
    <source>
        <strain evidence="2 3">DSM 21339</strain>
    </source>
</reference>
<keyword evidence="3" id="KW-1185">Reference proteome</keyword>
<dbReference type="EMBL" id="CP058215">
    <property type="protein sequence ID" value="QLC50943.1"/>
    <property type="molecule type" value="Genomic_DNA"/>
</dbReference>
<organism evidence="2 3">
    <name type="scientific">Methanolobus zinderi</name>
    <dbReference type="NCBI Taxonomy" id="536044"/>
    <lineage>
        <taxon>Archaea</taxon>
        <taxon>Methanobacteriati</taxon>
        <taxon>Methanobacteriota</taxon>
        <taxon>Stenosarchaea group</taxon>
        <taxon>Methanomicrobia</taxon>
        <taxon>Methanosarcinales</taxon>
        <taxon>Methanosarcinaceae</taxon>
        <taxon>Methanolobus</taxon>
    </lineage>
</organism>
<proteinExistence type="predicted"/>
<feature type="transmembrane region" description="Helical" evidence="1">
    <location>
        <begin position="118"/>
        <end position="141"/>
    </location>
</feature>
<feature type="transmembrane region" description="Helical" evidence="1">
    <location>
        <begin position="54"/>
        <end position="70"/>
    </location>
</feature>
<evidence type="ECO:0000313" key="3">
    <source>
        <dbReference type="Proteomes" id="UP000509594"/>
    </source>
</evidence>
<accession>A0A7D5I652</accession>